<dbReference type="GO" id="GO:0015627">
    <property type="term" value="C:type II protein secretion system complex"/>
    <property type="evidence" value="ECO:0007669"/>
    <property type="project" value="TreeGrafter"/>
</dbReference>
<sequence length="297" mass="34215">MNLIERCKSYFGISKKEAHGFIVLQAILCLVLTIPFLTEYFIFPQKRMDRTENGAALDSLLELFEAQSESFTDKNESITNPSDKFPESFDPNIASKELFLMTGLKSTLVERIIKFREKGGKFFAKEDLLKIYGMDKTEFEKIAPCLTFRTHSKPKLIEQKAPDIFDINKADSVSLEQLNGIGPTLARRILKYKNALGGFVSKDQYLEIYGLTEYALTQLNRYTFINRAFEPERIHLYNSEFKKIAGHPYIGYKAAQYISKLKKTGFSEDAIHSIIRTDTVFKCKKPELIYRYIEIGQ</sequence>
<keyword evidence="3" id="KW-1185">Reference proteome</keyword>
<evidence type="ECO:0000256" key="1">
    <source>
        <dbReference type="SAM" id="Phobius"/>
    </source>
</evidence>
<dbReference type="GO" id="GO:0015628">
    <property type="term" value="P:protein secretion by the type II secretion system"/>
    <property type="evidence" value="ECO:0007669"/>
    <property type="project" value="TreeGrafter"/>
</dbReference>
<keyword evidence="1" id="KW-1133">Transmembrane helix</keyword>
<accession>A0A098LA96</accession>
<gene>
    <name evidence="2" type="ORF">MYP_1069</name>
</gene>
<dbReference type="Proteomes" id="UP000030185">
    <property type="component" value="Unassembled WGS sequence"/>
</dbReference>
<protein>
    <submittedName>
        <fullName evidence="2">Transporter</fullName>
    </submittedName>
</protein>
<dbReference type="InterPro" id="IPR051675">
    <property type="entry name" value="Endo/Exo/Phosphatase_dom_1"/>
</dbReference>
<dbReference type="SUPFAM" id="SSF47781">
    <property type="entry name" value="RuvA domain 2-like"/>
    <property type="match status" value="2"/>
</dbReference>
<proteinExistence type="predicted"/>
<dbReference type="RefSeq" id="WP_045459526.1">
    <property type="nucleotide sequence ID" value="NZ_BBLT01000002.1"/>
</dbReference>
<dbReference type="STRING" id="153721.MYP_1069"/>
<dbReference type="OrthoDB" id="981124at2"/>
<dbReference type="eggNOG" id="COG1555">
    <property type="taxonomic scope" value="Bacteria"/>
</dbReference>
<feature type="transmembrane region" description="Helical" evidence="1">
    <location>
        <begin position="21"/>
        <end position="43"/>
    </location>
</feature>
<dbReference type="PANTHER" id="PTHR21180">
    <property type="entry name" value="ENDONUCLEASE/EXONUCLEASE/PHOSPHATASE FAMILY DOMAIN-CONTAINING PROTEIN 1"/>
    <property type="match status" value="1"/>
</dbReference>
<dbReference type="Gene3D" id="1.10.150.280">
    <property type="entry name" value="AF1531-like domain"/>
    <property type="match status" value="2"/>
</dbReference>
<dbReference type="EMBL" id="BBLT01000002">
    <property type="protein sequence ID" value="GAL83841.1"/>
    <property type="molecule type" value="Genomic_DNA"/>
</dbReference>
<name>A0A098LA96_9BACT</name>
<organism evidence="2 3">
    <name type="scientific">Sporocytophaga myxococcoides</name>
    <dbReference type="NCBI Taxonomy" id="153721"/>
    <lineage>
        <taxon>Bacteria</taxon>
        <taxon>Pseudomonadati</taxon>
        <taxon>Bacteroidota</taxon>
        <taxon>Cytophagia</taxon>
        <taxon>Cytophagales</taxon>
        <taxon>Cytophagaceae</taxon>
        <taxon>Sporocytophaga</taxon>
    </lineage>
</organism>
<dbReference type="PANTHER" id="PTHR21180:SF32">
    <property type="entry name" value="ENDONUCLEASE_EXONUCLEASE_PHOSPHATASE FAMILY DOMAIN-CONTAINING PROTEIN 1"/>
    <property type="match status" value="1"/>
</dbReference>
<keyword evidence="1" id="KW-0472">Membrane</keyword>
<keyword evidence="1" id="KW-0812">Transmembrane</keyword>
<dbReference type="Pfam" id="PF12836">
    <property type="entry name" value="HHH_3"/>
    <property type="match status" value="2"/>
</dbReference>
<dbReference type="AlphaFoldDB" id="A0A098LA96"/>
<comment type="caution">
    <text evidence="2">The sequence shown here is derived from an EMBL/GenBank/DDBJ whole genome shotgun (WGS) entry which is preliminary data.</text>
</comment>
<dbReference type="InterPro" id="IPR010994">
    <property type="entry name" value="RuvA_2-like"/>
</dbReference>
<reference evidence="2 3" key="1">
    <citation type="submission" date="2014-09" db="EMBL/GenBank/DDBJ databases">
        <title>Sporocytophaga myxococcoides PG-01 genome sequencing.</title>
        <authorList>
            <person name="Liu L."/>
            <person name="Gao P.J."/>
            <person name="Chen G.J."/>
            <person name="Wang L.S."/>
        </authorList>
    </citation>
    <scope>NUCLEOTIDE SEQUENCE [LARGE SCALE GENOMIC DNA]</scope>
    <source>
        <strain evidence="2 3">PG-01</strain>
    </source>
</reference>
<evidence type="ECO:0000313" key="3">
    <source>
        <dbReference type="Proteomes" id="UP000030185"/>
    </source>
</evidence>
<evidence type="ECO:0000313" key="2">
    <source>
        <dbReference type="EMBL" id="GAL83841.1"/>
    </source>
</evidence>